<gene>
    <name evidence="3" type="ORF">EPUL_005497</name>
</gene>
<evidence type="ECO:0000313" key="3">
    <source>
        <dbReference type="EMBL" id="POS83211.1"/>
    </source>
</evidence>
<protein>
    <submittedName>
        <fullName evidence="3">Uncharacterized protein</fullName>
    </submittedName>
</protein>
<accession>A0A2S4PMI4</accession>
<sequence>QNLSRALSAAIFIPFKGISLEINSESTSPTIATSPITATHVITSLDPASKLEKILENLPQQQDVVRRKMVEAILDQIEELKRKAQNEFKQSKFHQDKYLAKEEKERERQERLEKLEKLEIEEMLRRIKAPHKPGYVYELRPDTCFNETYRPLPQKPRQGNDVEMNTYRSKRQIKDQLDQDMQTLVRCGIKELEKYDRHCCQVLRTYQSSLARRTTGLNANFMGSKSSPTTNSMASQATNLSSAPRIGVSHDVGRLSNGMPVSMERYPAPKKESLGEITRRSNK</sequence>
<keyword evidence="1" id="KW-0175">Coiled coil</keyword>
<feature type="compositionally biased region" description="Basic and acidic residues" evidence="2">
    <location>
        <begin position="267"/>
        <end position="283"/>
    </location>
</feature>
<proteinExistence type="predicted"/>
<dbReference type="Proteomes" id="UP000237438">
    <property type="component" value="Unassembled WGS sequence"/>
</dbReference>
<dbReference type="AlphaFoldDB" id="A0A2S4PMI4"/>
<dbReference type="OrthoDB" id="3541874at2759"/>
<organism evidence="3 4">
    <name type="scientific">Erysiphe pulchra</name>
    <dbReference type="NCBI Taxonomy" id="225359"/>
    <lineage>
        <taxon>Eukaryota</taxon>
        <taxon>Fungi</taxon>
        <taxon>Dikarya</taxon>
        <taxon>Ascomycota</taxon>
        <taxon>Pezizomycotina</taxon>
        <taxon>Leotiomycetes</taxon>
        <taxon>Erysiphales</taxon>
        <taxon>Erysiphaceae</taxon>
        <taxon>Erysiphe</taxon>
    </lineage>
</organism>
<evidence type="ECO:0000313" key="4">
    <source>
        <dbReference type="Proteomes" id="UP000237438"/>
    </source>
</evidence>
<evidence type="ECO:0000256" key="2">
    <source>
        <dbReference type="SAM" id="MobiDB-lite"/>
    </source>
</evidence>
<feature type="region of interest" description="Disordered" evidence="2">
    <location>
        <begin position="221"/>
        <end position="283"/>
    </location>
</feature>
<feature type="compositionally biased region" description="Polar residues" evidence="2">
    <location>
        <begin position="221"/>
        <end position="242"/>
    </location>
</feature>
<name>A0A2S4PMI4_9PEZI</name>
<evidence type="ECO:0000256" key="1">
    <source>
        <dbReference type="SAM" id="Coils"/>
    </source>
</evidence>
<reference evidence="3 4" key="1">
    <citation type="submission" date="2017-10" db="EMBL/GenBank/DDBJ databases">
        <title>Development of genomic resources for the powdery mildew, Erysiphe pulchra.</title>
        <authorList>
            <person name="Wadl P.A."/>
            <person name="Mack B.M."/>
            <person name="Moore G."/>
            <person name="Beltz S.B."/>
        </authorList>
    </citation>
    <scope>NUCLEOTIDE SEQUENCE [LARGE SCALE GENOMIC DNA]</scope>
    <source>
        <strain evidence="3">Cflorida</strain>
    </source>
</reference>
<feature type="coiled-coil region" evidence="1">
    <location>
        <begin position="67"/>
        <end position="121"/>
    </location>
</feature>
<dbReference type="EMBL" id="PEDP01001795">
    <property type="protein sequence ID" value="POS83211.1"/>
    <property type="molecule type" value="Genomic_DNA"/>
</dbReference>
<keyword evidence="4" id="KW-1185">Reference proteome</keyword>
<comment type="caution">
    <text evidence="3">The sequence shown here is derived from an EMBL/GenBank/DDBJ whole genome shotgun (WGS) entry which is preliminary data.</text>
</comment>
<feature type="non-terminal residue" evidence="3">
    <location>
        <position position="1"/>
    </location>
</feature>